<reference evidence="2" key="1">
    <citation type="journal article" date="2021" name="Genome Biol. Evol.">
        <title>The assembled and annotated genome of the fairy-ring fungus Marasmius oreades.</title>
        <authorList>
            <person name="Hiltunen M."/>
            <person name="Ament-Velasquez S.L."/>
            <person name="Johannesson H."/>
        </authorList>
    </citation>
    <scope>NUCLEOTIDE SEQUENCE</scope>
    <source>
        <strain evidence="2">03SP1</strain>
    </source>
</reference>
<dbReference type="KEGG" id="more:E1B28_002030"/>
<accession>A0A9P8AG24</accession>
<gene>
    <name evidence="2" type="ORF">E1B28_002030</name>
</gene>
<dbReference type="OrthoDB" id="3258324at2759"/>
<dbReference type="AlphaFoldDB" id="A0A9P8AG24"/>
<protein>
    <submittedName>
        <fullName evidence="2">Uncharacterized protein</fullName>
    </submittedName>
</protein>
<dbReference type="EMBL" id="CM032181">
    <property type="protein sequence ID" value="KAG7100257.1"/>
    <property type="molecule type" value="Genomic_DNA"/>
</dbReference>
<name>A0A9P8AG24_9AGAR</name>
<feature type="region of interest" description="Disordered" evidence="1">
    <location>
        <begin position="616"/>
        <end position="636"/>
    </location>
</feature>
<comment type="caution">
    <text evidence="2">The sequence shown here is derived from an EMBL/GenBank/DDBJ whole genome shotgun (WGS) entry which is preliminary data.</text>
</comment>
<dbReference type="RefSeq" id="XP_043016727.1">
    <property type="nucleotide sequence ID" value="XM_043148013.1"/>
</dbReference>
<evidence type="ECO:0000313" key="3">
    <source>
        <dbReference type="Proteomes" id="UP001049176"/>
    </source>
</evidence>
<dbReference type="GeneID" id="66071106"/>
<evidence type="ECO:0000256" key="1">
    <source>
        <dbReference type="SAM" id="MobiDB-lite"/>
    </source>
</evidence>
<organism evidence="2 3">
    <name type="scientific">Marasmius oreades</name>
    <name type="common">fairy-ring Marasmius</name>
    <dbReference type="NCBI Taxonomy" id="181124"/>
    <lineage>
        <taxon>Eukaryota</taxon>
        <taxon>Fungi</taxon>
        <taxon>Dikarya</taxon>
        <taxon>Basidiomycota</taxon>
        <taxon>Agaricomycotina</taxon>
        <taxon>Agaricomycetes</taxon>
        <taxon>Agaricomycetidae</taxon>
        <taxon>Agaricales</taxon>
        <taxon>Marasmiineae</taxon>
        <taxon>Marasmiaceae</taxon>
        <taxon>Marasmius</taxon>
    </lineage>
</organism>
<keyword evidence="3" id="KW-1185">Reference proteome</keyword>
<dbReference type="Proteomes" id="UP001049176">
    <property type="component" value="Chromosome 1"/>
</dbReference>
<feature type="compositionally biased region" description="Pro residues" evidence="1">
    <location>
        <begin position="616"/>
        <end position="627"/>
    </location>
</feature>
<sequence>MSSNYTTISPHLLPSFSDPQTSTHHILDDSSGYHSSSCTIFPMSFKSLSLKRRPSLRSLIWRRSSTPLILDPLDETRPGRPLPNLPPELWVMIIRYSAGSFGYGHGENSVQDQASASNSVFTAGPTTNIPLLTRVEYITSISQKISCSLVSKRWNAYTAEVLYEYIWLSRSRQAKALALTLLCQVCASPIVHPSIYSTASSTSNYSNYTHYPTPSNSKTKSASTSSQCGRHIRVLHLETPMLDRCNPLDIRVILDYAPNLIAYCDFKSLRRNLVEEVRDPRGSAEGLLKALGAGRKCDEPSLLKRLTWTCYSMDSISISSFALNSVTANLEYCEMDFSGLESSMSSLFGGAFTGTSSTVDVDVDVGVGVTTTMTMTSEAFITSTTTTVSSSSSEEEKCADAEELGKREGGMVVPGVVFPCLKGLKITLPESTFHLLSSWQMPQLENLSVSLTDSPNPVVSSDGAFHQFFKVHGKKLLQLELSSSFQGEEGFSLRELCPNLRSFVCSCVPSMQVDWNWEDPDWVAPHALLTSHENLQFIGVRGLGEVVRRAWEESAPSPGSPEYIQYLFSSDPSPFFMLLEQVTSLLRTEAFPNLKYIRDLSEESDWMRRGWIPLADYPPRPPTPPTPRSSKRARGEVECEVGLGPGPVPGHARVVSYWKEVLERTRERGVYVEDLRGVNITRRDLERWGAGME</sequence>
<evidence type="ECO:0000313" key="2">
    <source>
        <dbReference type="EMBL" id="KAG7100257.1"/>
    </source>
</evidence>
<proteinExistence type="predicted"/>